<name>A0A1J1HPD1_9DIPT</name>
<keyword evidence="2" id="KW-1185">Reference proteome</keyword>
<dbReference type="Proteomes" id="UP000183832">
    <property type="component" value="Unassembled WGS sequence"/>
</dbReference>
<dbReference type="AlphaFoldDB" id="A0A1J1HPD1"/>
<gene>
    <name evidence="1" type="ORF">CLUMA_CG003640</name>
</gene>
<reference evidence="1 2" key="1">
    <citation type="submission" date="2015-04" db="EMBL/GenBank/DDBJ databases">
        <authorList>
            <person name="Syromyatnikov M.Y."/>
            <person name="Popov V.N."/>
        </authorList>
    </citation>
    <scope>NUCLEOTIDE SEQUENCE [LARGE SCALE GENOMIC DNA]</scope>
</reference>
<evidence type="ECO:0000313" key="2">
    <source>
        <dbReference type="Proteomes" id="UP000183832"/>
    </source>
</evidence>
<evidence type="ECO:0000313" key="1">
    <source>
        <dbReference type="EMBL" id="CRK89909.1"/>
    </source>
</evidence>
<organism evidence="1 2">
    <name type="scientific">Clunio marinus</name>
    <dbReference type="NCBI Taxonomy" id="568069"/>
    <lineage>
        <taxon>Eukaryota</taxon>
        <taxon>Metazoa</taxon>
        <taxon>Ecdysozoa</taxon>
        <taxon>Arthropoda</taxon>
        <taxon>Hexapoda</taxon>
        <taxon>Insecta</taxon>
        <taxon>Pterygota</taxon>
        <taxon>Neoptera</taxon>
        <taxon>Endopterygota</taxon>
        <taxon>Diptera</taxon>
        <taxon>Nematocera</taxon>
        <taxon>Chironomoidea</taxon>
        <taxon>Chironomidae</taxon>
        <taxon>Clunio</taxon>
    </lineage>
</organism>
<accession>A0A1J1HPD1</accession>
<dbReference type="EMBL" id="CVRI01000015">
    <property type="protein sequence ID" value="CRK89909.1"/>
    <property type="molecule type" value="Genomic_DNA"/>
</dbReference>
<protein>
    <submittedName>
        <fullName evidence="1">CLUMA_CG003640, isoform A</fullName>
    </submittedName>
</protein>
<proteinExistence type="predicted"/>
<sequence length="61" mass="6985">MAFETTMSDYEHLSFFCIKSQFKKVKLPSAVNAVSNNNKIISNIELVSIDHQEKLRLDSHS</sequence>